<dbReference type="PANTHER" id="PTHR33164:SF99">
    <property type="entry name" value="MARR FAMILY REGULATORY PROTEIN"/>
    <property type="match status" value="1"/>
</dbReference>
<sequence>MANEDVGQEVPWLDLEEQEAWRTYLFTTTRLKDRLSQTLEQDPRIDLSLPEYEILVRLSESESDCVRMSDLAQRVVHSRSRLTHTVARMEKRGLVARERSASDGRGRVAVLTAAGRELLEQAAPVHVRSVREFLLEPLGREDFLELARILDKLVSDEDRECIEFSAGERD</sequence>
<dbReference type="PANTHER" id="PTHR33164">
    <property type="entry name" value="TRANSCRIPTIONAL REGULATOR, MARR FAMILY"/>
    <property type="match status" value="1"/>
</dbReference>
<dbReference type="PROSITE" id="PS50995">
    <property type="entry name" value="HTH_MARR_2"/>
    <property type="match status" value="1"/>
</dbReference>
<dbReference type="InterPro" id="IPR039422">
    <property type="entry name" value="MarR/SlyA-like"/>
</dbReference>
<dbReference type="PRINTS" id="PR00598">
    <property type="entry name" value="HTHMARR"/>
</dbReference>
<accession>A0ABN5DP47</accession>
<proteinExistence type="predicted"/>
<dbReference type="Gene3D" id="1.10.10.10">
    <property type="entry name" value="Winged helix-like DNA-binding domain superfamily/Winged helix DNA-binding domain"/>
    <property type="match status" value="1"/>
</dbReference>
<evidence type="ECO:0000313" key="3">
    <source>
        <dbReference type="Proteomes" id="UP000815698"/>
    </source>
</evidence>
<reference evidence="2 3" key="1">
    <citation type="journal article" date="2016" name="Int. J. Syst. Evol. Microbiol.">
        <title>Dermabacter jinjuensis sp. nov., a novel species of the genus Dermabacter isolated from a clinical specimen.</title>
        <authorList>
            <person name="Park Y.K."/>
            <person name="Lee K.M."/>
            <person name="Lee W.K."/>
            <person name="Cho M.J."/>
            <person name="Lee H.S."/>
            <person name="Cho Y.G."/>
            <person name="Lee Y.C."/>
            <person name="Lee W.K."/>
            <person name="Seong W.K."/>
            <person name="Hwang K.J."/>
        </authorList>
    </citation>
    <scope>NUCLEOTIDE SEQUENCE [LARGE SCALE GENOMIC DNA]</scope>
    <source>
        <strain evidence="2 3">32T</strain>
    </source>
</reference>
<dbReference type="InterPro" id="IPR036390">
    <property type="entry name" value="WH_DNA-bd_sf"/>
</dbReference>
<protein>
    <submittedName>
        <fullName evidence="2">MarR family transcriptional regulator</fullName>
    </submittedName>
</protein>
<dbReference type="RefSeq" id="WP_096883247.1">
    <property type="nucleotide sequence ID" value="NZ_CP023482.1"/>
</dbReference>
<dbReference type="InterPro" id="IPR036388">
    <property type="entry name" value="WH-like_DNA-bd_sf"/>
</dbReference>
<organism evidence="2 3">
    <name type="scientific">Dermabacter jinjuensis</name>
    <dbReference type="NCBI Taxonomy" id="1667168"/>
    <lineage>
        <taxon>Bacteria</taxon>
        <taxon>Bacillati</taxon>
        <taxon>Actinomycetota</taxon>
        <taxon>Actinomycetes</taxon>
        <taxon>Micrococcales</taxon>
        <taxon>Dermabacteraceae</taxon>
        <taxon>Dermabacter</taxon>
    </lineage>
</organism>
<dbReference type="EMBL" id="CP023482">
    <property type="protein sequence ID" value="ATH97117.1"/>
    <property type="molecule type" value="Genomic_DNA"/>
</dbReference>
<feature type="domain" description="HTH marR-type" evidence="1">
    <location>
        <begin position="17"/>
        <end position="155"/>
    </location>
</feature>
<keyword evidence="3" id="KW-1185">Reference proteome</keyword>
<dbReference type="Pfam" id="PF12802">
    <property type="entry name" value="MarR_2"/>
    <property type="match status" value="1"/>
</dbReference>
<dbReference type="Proteomes" id="UP000815698">
    <property type="component" value="Chromosome"/>
</dbReference>
<dbReference type="SMART" id="SM00347">
    <property type="entry name" value="HTH_MARR"/>
    <property type="match status" value="1"/>
</dbReference>
<dbReference type="InterPro" id="IPR000835">
    <property type="entry name" value="HTH_MarR-typ"/>
</dbReference>
<gene>
    <name evidence="2" type="ORF">COP05_08480</name>
</gene>
<dbReference type="SUPFAM" id="SSF46785">
    <property type="entry name" value="Winged helix' DNA-binding domain"/>
    <property type="match status" value="1"/>
</dbReference>
<evidence type="ECO:0000313" key="2">
    <source>
        <dbReference type="EMBL" id="ATH97117.1"/>
    </source>
</evidence>
<evidence type="ECO:0000259" key="1">
    <source>
        <dbReference type="PROSITE" id="PS50995"/>
    </source>
</evidence>
<name>A0ABN5DP47_9MICO</name>